<proteinExistence type="predicted"/>
<dbReference type="InterPro" id="IPR023214">
    <property type="entry name" value="HAD_sf"/>
</dbReference>
<dbReference type="SFLD" id="SFLDG01140">
    <property type="entry name" value="C2.B:_Phosphomannomutase_and_P"/>
    <property type="match status" value="1"/>
</dbReference>
<dbReference type="NCBIfam" id="TIGR00099">
    <property type="entry name" value="Cof-subfamily"/>
    <property type="match status" value="1"/>
</dbReference>
<reference evidence="1 2" key="1">
    <citation type="submission" date="2020-01" db="EMBL/GenBank/DDBJ databases">
        <title>Genome analysis of Anaerocolumna sp. CBA3638.</title>
        <authorList>
            <person name="Kim J."/>
            <person name="Roh S.W."/>
        </authorList>
    </citation>
    <scope>NUCLEOTIDE SEQUENCE [LARGE SCALE GENOMIC DNA]</scope>
    <source>
        <strain evidence="1 2">CBA3638</strain>
    </source>
</reference>
<dbReference type="KEGG" id="anr:Ana3638_20915"/>
<evidence type="ECO:0000313" key="1">
    <source>
        <dbReference type="EMBL" id="QHQ62937.1"/>
    </source>
</evidence>
<dbReference type="EMBL" id="CP048000">
    <property type="protein sequence ID" value="QHQ62937.1"/>
    <property type="molecule type" value="Genomic_DNA"/>
</dbReference>
<dbReference type="PANTHER" id="PTHR10000:SF25">
    <property type="entry name" value="PHOSPHATASE YKRA-RELATED"/>
    <property type="match status" value="1"/>
</dbReference>
<dbReference type="SUPFAM" id="SSF56784">
    <property type="entry name" value="HAD-like"/>
    <property type="match status" value="1"/>
</dbReference>
<dbReference type="Gene3D" id="3.40.50.1000">
    <property type="entry name" value="HAD superfamily/HAD-like"/>
    <property type="match status" value="1"/>
</dbReference>
<accession>A0A6P1TRG3</accession>
<dbReference type="RefSeq" id="WP_161839759.1">
    <property type="nucleotide sequence ID" value="NZ_CP048000.1"/>
</dbReference>
<keyword evidence="1" id="KW-0378">Hydrolase</keyword>
<dbReference type="InterPro" id="IPR036412">
    <property type="entry name" value="HAD-like_sf"/>
</dbReference>
<name>A0A6P1TRG3_9FIRM</name>
<dbReference type="PROSITE" id="PS01229">
    <property type="entry name" value="COF_2"/>
    <property type="match status" value="1"/>
</dbReference>
<keyword evidence="2" id="KW-1185">Reference proteome</keyword>
<dbReference type="GO" id="GO:0000287">
    <property type="term" value="F:magnesium ion binding"/>
    <property type="evidence" value="ECO:0007669"/>
    <property type="project" value="TreeGrafter"/>
</dbReference>
<dbReference type="SFLD" id="SFLDS00003">
    <property type="entry name" value="Haloacid_Dehalogenase"/>
    <property type="match status" value="1"/>
</dbReference>
<dbReference type="NCBIfam" id="TIGR01484">
    <property type="entry name" value="HAD-SF-IIB"/>
    <property type="match status" value="1"/>
</dbReference>
<dbReference type="PANTHER" id="PTHR10000">
    <property type="entry name" value="PHOSPHOSERINE PHOSPHATASE"/>
    <property type="match status" value="1"/>
</dbReference>
<gene>
    <name evidence="1" type="ORF">Ana3638_20915</name>
</gene>
<sequence length="263" mass="30064">MERKIMFFDIDGTILTEDTQTIPDSTVKAIRKARGNGHLAFINTGRTYFNVERKIRDIGFDGFVCGCGTYINVDNKILEAATIEETTCRKIIDLLRKYNIDAVLEGLDDVYFDTKEIVSAEMKKLKEHFNQRGYGITKNWESEGLLYDKIFAQFNEDSGVEEFLKMMEKDFDCIDRGDCLLEIVPKGYSKASGIKRVLEHYHLPLENAYVFGDSSNDLPMFQYAINSIAMGKSDECIYNAASFITRDIHDDGIAFAMQHFQII</sequence>
<organism evidence="1 2">
    <name type="scientific">Anaerocolumna sedimenticola</name>
    <dbReference type="NCBI Taxonomy" id="2696063"/>
    <lineage>
        <taxon>Bacteria</taxon>
        <taxon>Bacillati</taxon>
        <taxon>Bacillota</taxon>
        <taxon>Clostridia</taxon>
        <taxon>Lachnospirales</taxon>
        <taxon>Lachnospiraceae</taxon>
        <taxon>Anaerocolumna</taxon>
    </lineage>
</organism>
<protein>
    <submittedName>
        <fullName evidence="1">Cof-type HAD-IIB family hydrolase</fullName>
    </submittedName>
</protein>
<dbReference type="PROSITE" id="PS01228">
    <property type="entry name" value="COF_1"/>
    <property type="match status" value="1"/>
</dbReference>
<dbReference type="Proteomes" id="UP000464314">
    <property type="component" value="Chromosome"/>
</dbReference>
<dbReference type="Gene3D" id="3.30.1240.10">
    <property type="match status" value="1"/>
</dbReference>
<dbReference type="GO" id="GO:0016791">
    <property type="term" value="F:phosphatase activity"/>
    <property type="evidence" value="ECO:0007669"/>
    <property type="project" value="UniProtKB-ARBA"/>
</dbReference>
<dbReference type="InterPro" id="IPR006379">
    <property type="entry name" value="HAD-SF_hydro_IIB"/>
</dbReference>
<dbReference type="AlphaFoldDB" id="A0A6P1TRG3"/>
<dbReference type="Pfam" id="PF08282">
    <property type="entry name" value="Hydrolase_3"/>
    <property type="match status" value="1"/>
</dbReference>
<dbReference type="GO" id="GO:0005829">
    <property type="term" value="C:cytosol"/>
    <property type="evidence" value="ECO:0007669"/>
    <property type="project" value="TreeGrafter"/>
</dbReference>
<evidence type="ECO:0000313" key="2">
    <source>
        <dbReference type="Proteomes" id="UP000464314"/>
    </source>
</evidence>
<dbReference type="InterPro" id="IPR000150">
    <property type="entry name" value="Cof"/>
</dbReference>